<protein>
    <recommendedName>
        <fullName evidence="1">CinA C-terminal domain-containing protein</fullName>
    </recommendedName>
</protein>
<evidence type="ECO:0000313" key="2">
    <source>
        <dbReference type="EMBL" id="GGR14528.1"/>
    </source>
</evidence>
<dbReference type="NCBIfam" id="TIGR00199">
    <property type="entry name" value="PncC_domain"/>
    <property type="match status" value="1"/>
</dbReference>
<dbReference type="SUPFAM" id="SSF142433">
    <property type="entry name" value="CinA-like"/>
    <property type="match status" value="1"/>
</dbReference>
<reference evidence="2" key="1">
    <citation type="journal article" date="2014" name="Int. J. Syst. Evol. Microbiol.">
        <title>Complete genome sequence of Corynebacterium casei LMG S-19264T (=DSM 44701T), isolated from a smear-ripened cheese.</title>
        <authorList>
            <consortium name="US DOE Joint Genome Institute (JGI-PGF)"/>
            <person name="Walter F."/>
            <person name="Albersmeier A."/>
            <person name="Kalinowski J."/>
            <person name="Ruckert C."/>
        </authorList>
    </citation>
    <scope>NUCLEOTIDE SEQUENCE</scope>
    <source>
        <strain evidence="2">JCM 3346</strain>
    </source>
</reference>
<reference evidence="2" key="2">
    <citation type="submission" date="2020-09" db="EMBL/GenBank/DDBJ databases">
        <authorList>
            <person name="Sun Q."/>
            <person name="Ohkuma M."/>
        </authorList>
    </citation>
    <scope>NUCLEOTIDE SEQUENCE</scope>
    <source>
        <strain evidence="2">JCM 3346</strain>
    </source>
</reference>
<proteinExistence type="predicted"/>
<dbReference type="Gene3D" id="3.90.950.20">
    <property type="entry name" value="CinA-like"/>
    <property type="match status" value="1"/>
</dbReference>
<dbReference type="Proteomes" id="UP000610303">
    <property type="component" value="Unassembled WGS sequence"/>
</dbReference>
<evidence type="ECO:0000259" key="1">
    <source>
        <dbReference type="Pfam" id="PF02464"/>
    </source>
</evidence>
<dbReference type="AlphaFoldDB" id="A0A918CAS7"/>
<evidence type="ECO:0000313" key="3">
    <source>
        <dbReference type="Proteomes" id="UP000610303"/>
    </source>
</evidence>
<gene>
    <name evidence="2" type="ORF">GCM10010196_03930</name>
</gene>
<accession>A0A918CAS7</accession>
<dbReference type="InterPro" id="IPR008136">
    <property type="entry name" value="CinA_C"/>
</dbReference>
<comment type="caution">
    <text evidence="2">The sequence shown here is derived from an EMBL/GenBank/DDBJ whole genome shotgun (WGS) entry which is preliminary data.</text>
</comment>
<dbReference type="Pfam" id="PF02464">
    <property type="entry name" value="CinA"/>
    <property type="match status" value="1"/>
</dbReference>
<dbReference type="EMBL" id="BMRJ01000001">
    <property type="protein sequence ID" value="GGR14528.1"/>
    <property type="molecule type" value="Genomic_DNA"/>
</dbReference>
<name>A0A918CAS7_AGRME</name>
<organism evidence="2 3">
    <name type="scientific">Agromyces mediolanus</name>
    <name type="common">Corynebacterium mediolanum</name>
    <dbReference type="NCBI Taxonomy" id="41986"/>
    <lineage>
        <taxon>Bacteria</taxon>
        <taxon>Bacillati</taxon>
        <taxon>Actinomycetota</taxon>
        <taxon>Actinomycetes</taxon>
        <taxon>Micrococcales</taxon>
        <taxon>Microbacteriaceae</taxon>
        <taxon>Agromyces</taxon>
    </lineage>
</organism>
<sequence length="162" mass="16279">MPVRNGTDEETERLAQAVAAEAGRRGLRIGAAESLTSGAIAVALGKADDASEWFAGSIVAYEASVKFEVLGVTPGPVVTARAAEQMATGARERLGADAAVAVTGVGGPGEEEGRPAGTVYVAVALGDEVRNGEHHFDGDPAEVVAATIRAALSALLEGLRGG</sequence>
<dbReference type="InterPro" id="IPR036653">
    <property type="entry name" value="CinA-like_C"/>
</dbReference>
<keyword evidence="3" id="KW-1185">Reference proteome</keyword>
<feature type="domain" description="CinA C-terminal" evidence="1">
    <location>
        <begin position="12"/>
        <end position="157"/>
    </location>
</feature>